<evidence type="ECO:0000313" key="2">
    <source>
        <dbReference type="EMBL" id="MFC3998039.1"/>
    </source>
</evidence>
<organism evidence="2 3">
    <name type="scientific">Nocardiopsis sediminis</name>
    <dbReference type="NCBI Taxonomy" id="1778267"/>
    <lineage>
        <taxon>Bacteria</taxon>
        <taxon>Bacillati</taxon>
        <taxon>Actinomycetota</taxon>
        <taxon>Actinomycetes</taxon>
        <taxon>Streptosporangiales</taxon>
        <taxon>Nocardiopsidaceae</taxon>
        <taxon>Nocardiopsis</taxon>
    </lineage>
</organism>
<sequence length="192" mass="20803">MRKLVYYIATTIDGFIAGPDGSFDFFPNDDVPDDLMEFFNARFADTIPTHARAHLGIDPPRQRFDTVVMGRGTYQPGLDIGVTSPYAHLRQYVVSASLPAITDPAVEQVTGDPLGLVRRLKAEEGGDIWLAGGGVLAGQLLPEIDEIVVKRHPVAIGTGIPMVAGAFEPLAFEATEHRTFGNGSSVGFYTRR</sequence>
<dbReference type="InterPro" id="IPR050765">
    <property type="entry name" value="Riboflavin_Biosynth_HTPR"/>
</dbReference>
<dbReference type="InterPro" id="IPR024072">
    <property type="entry name" value="DHFR-like_dom_sf"/>
</dbReference>
<protein>
    <submittedName>
        <fullName evidence="2">Dihydrofolate reductase family protein</fullName>
    </submittedName>
</protein>
<dbReference type="InterPro" id="IPR002734">
    <property type="entry name" value="RibDG_C"/>
</dbReference>
<accession>A0ABV8FRP4</accession>
<dbReference type="Pfam" id="PF01872">
    <property type="entry name" value="RibD_C"/>
    <property type="match status" value="1"/>
</dbReference>
<evidence type="ECO:0000259" key="1">
    <source>
        <dbReference type="Pfam" id="PF01872"/>
    </source>
</evidence>
<dbReference type="EMBL" id="JBHSBH010000012">
    <property type="protein sequence ID" value="MFC3998039.1"/>
    <property type="molecule type" value="Genomic_DNA"/>
</dbReference>
<keyword evidence="3" id="KW-1185">Reference proteome</keyword>
<dbReference type="PANTHER" id="PTHR38011">
    <property type="entry name" value="DIHYDROFOLATE REDUCTASE FAMILY PROTEIN (AFU_ORTHOLOGUE AFUA_8G06820)"/>
    <property type="match status" value="1"/>
</dbReference>
<evidence type="ECO:0000313" key="3">
    <source>
        <dbReference type="Proteomes" id="UP001595847"/>
    </source>
</evidence>
<gene>
    <name evidence="2" type="ORF">ACFOVU_19060</name>
</gene>
<reference evidence="3" key="1">
    <citation type="journal article" date="2019" name="Int. J. Syst. Evol. Microbiol.">
        <title>The Global Catalogue of Microorganisms (GCM) 10K type strain sequencing project: providing services to taxonomists for standard genome sequencing and annotation.</title>
        <authorList>
            <consortium name="The Broad Institute Genomics Platform"/>
            <consortium name="The Broad Institute Genome Sequencing Center for Infectious Disease"/>
            <person name="Wu L."/>
            <person name="Ma J."/>
        </authorList>
    </citation>
    <scope>NUCLEOTIDE SEQUENCE [LARGE SCALE GENOMIC DNA]</scope>
    <source>
        <strain evidence="3">TBRC 1826</strain>
    </source>
</reference>
<name>A0ABV8FRP4_9ACTN</name>
<feature type="domain" description="Bacterial bifunctional deaminase-reductase C-terminal" evidence="1">
    <location>
        <begin position="3"/>
        <end position="183"/>
    </location>
</feature>
<comment type="caution">
    <text evidence="2">The sequence shown here is derived from an EMBL/GenBank/DDBJ whole genome shotgun (WGS) entry which is preliminary data.</text>
</comment>
<proteinExistence type="predicted"/>
<dbReference type="RefSeq" id="WP_378535521.1">
    <property type="nucleotide sequence ID" value="NZ_JBHSBH010000012.1"/>
</dbReference>
<dbReference type="PANTHER" id="PTHR38011:SF11">
    <property type="entry name" value="2,5-DIAMINO-6-RIBOSYLAMINO-4(3H)-PYRIMIDINONE 5'-PHOSPHATE REDUCTASE"/>
    <property type="match status" value="1"/>
</dbReference>
<dbReference type="Gene3D" id="3.40.430.10">
    <property type="entry name" value="Dihydrofolate Reductase, subunit A"/>
    <property type="match status" value="1"/>
</dbReference>
<dbReference type="Proteomes" id="UP001595847">
    <property type="component" value="Unassembled WGS sequence"/>
</dbReference>
<dbReference type="SUPFAM" id="SSF53597">
    <property type="entry name" value="Dihydrofolate reductase-like"/>
    <property type="match status" value="1"/>
</dbReference>